<keyword evidence="2" id="KW-1185">Reference proteome</keyword>
<proteinExistence type="predicted"/>
<name>A0A0F3GZW0_9BACT</name>
<sequence length="52" mass="5405">MYGFVLRVKHAGALSLSQVPGTYGAIHGGGHRIDGGTNKKHVRDDAFVAGKG</sequence>
<comment type="caution">
    <text evidence="1">The sequence shown here is derived from an EMBL/GenBank/DDBJ whole genome shotgun (WGS) entry which is preliminary data.</text>
</comment>
<feature type="non-terminal residue" evidence="1">
    <location>
        <position position="52"/>
    </location>
</feature>
<accession>A0A0F3GZW0</accession>
<evidence type="ECO:0000313" key="1">
    <source>
        <dbReference type="EMBL" id="KJU87415.1"/>
    </source>
</evidence>
<dbReference type="AlphaFoldDB" id="A0A0F3GZW0"/>
<reference evidence="1 2" key="1">
    <citation type="submission" date="2015-02" db="EMBL/GenBank/DDBJ databases">
        <title>Single-cell genomics of uncultivated deep-branching MTB reveals a conserved set of magnetosome genes.</title>
        <authorList>
            <person name="Kolinko S."/>
            <person name="Richter M."/>
            <person name="Glockner F.O."/>
            <person name="Brachmann A."/>
            <person name="Schuler D."/>
        </authorList>
    </citation>
    <scope>NUCLEOTIDE SEQUENCE [LARGE SCALE GENOMIC DNA]</scope>
    <source>
        <strain evidence="1">TM-1</strain>
    </source>
</reference>
<evidence type="ECO:0000313" key="2">
    <source>
        <dbReference type="Proteomes" id="UP000033423"/>
    </source>
</evidence>
<protein>
    <submittedName>
        <fullName evidence="1">Uncharacterized protein</fullName>
    </submittedName>
</protein>
<dbReference type="EMBL" id="LACI01000183">
    <property type="protein sequence ID" value="KJU87415.1"/>
    <property type="molecule type" value="Genomic_DNA"/>
</dbReference>
<dbReference type="Proteomes" id="UP000033423">
    <property type="component" value="Unassembled WGS sequence"/>
</dbReference>
<gene>
    <name evidence="1" type="ORF">MBAV_000391</name>
</gene>
<organism evidence="1 2">
    <name type="scientific">Candidatus Magnetobacterium bavaricum</name>
    <dbReference type="NCBI Taxonomy" id="29290"/>
    <lineage>
        <taxon>Bacteria</taxon>
        <taxon>Pseudomonadati</taxon>
        <taxon>Nitrospirota</taxon>
        <taxon>Thermodesulfovibrionia</taxon>
        <taxon>Thermodesulfovibrionales</taxon>
        <taxon>Candidatus Magnetobacteriaceae</taxon>
        <taxon>Candidatus Magnetobacterium</taxon>
    </lineage>
</organism>